<feature type="compositionally biased region" description="Basic residues" evidence="1">
    <location>
        <begin position="214"/>
        <end position="226"/>
    </location>
</feature>
<evidence type="ECO:0000313" key="2">
    <source>
        <dbReference type="EMBL" id="CEL92387.1"/>
    </source>
</evidence>
<name>A0A0G4EAS1_VITBC</name>
<organism evidence="2 3">
    <name type="scientific">Vitrella brassicaformis (strain CCMP3155)</name>
    <dbReference type="NCBI Taxonomy" id="1169540"/>
    <lineage>
        <taxon>Eukaryota</taxon>
        <taxon>Sar</taxon>
        <taxon>Alveolata</taxon>
        <taxon>Colpodellida</taxon>
        <taxon>Vitrellaceae</taxon>
        <taxon>Vitrella</taxon>
    </lineage>
</organism>
<proteinExistence type="predicted"/>
<dbReference type="InParanoid" id="A0A0G4EAS1"/>
<evidence type="ECO:0000256" key="1">
    <source>
        <dbReference type="SAM" id="MobiDB-lite"/>
    </source>
</evidence>
<evidence type="ECO:0000313" key="3">
    <source>
        <dbReference type="Proteomes" id="UP000041254"/>
    </source>
</evidence>
<dbReference type="Proteomes" id="UP000041254">
    <property type="component" value="Unassembled WGS sequence"/>
</dbReference>
<dbReference type="AlphaFoldDB" id="A0A0G4EAS1"/>
<accession>A0A0G4EAS1</accession>
<protein>
    <submittedName>
        <fullName evidence="2">Uncharacterized protein</fullName>
    </submittedName>
</protein>
<dbReference type="VEuPathDB" id="CryptoDB:Vbra_23104"/>
<feature type="compositionally biased region" description="Gly residues" evidence="1">
    <location>
        <begin position="41"/>
        <end position="53"/>
    </location>
</feature>
<keyword evidence="3" id="KW-1185">Reference proteome</keyword>
<feature type="compositionally biased region" description="Pro residues" evidence="1">
    <location>
        <begin position="201"/>
        <end position="212"/>
    </location>
</feature>
<feature type="region of interest" description="Disordered" evidence="1">
    <location>
        <begin position="157"/>
        <end position="265"/>
    </location>
</feature>
<sequence>MPAVVPPSIPNSAHSLPPLPPIAVAVETPQFPPAEAQQGAAEGGDGEGQGEGAGVLAPPAVEQPVGGGEGGVSVMVQPFVPPQQMMPAVPHAALFPHIPLPMMALPANQAMLALAAMGDGTQPPIMMPMAPQGGGQVFGLAVGMAVGMEAAAPPPPPPYVPSPYEQGLVNSPPPPASEQQGGYGAGGMPSPGSPQSNATSRPPPPPLTPSPRPHNQHSHRTHHRNGASREVMDSRASPEPPSTTTRPPTEVCRPVAMLPTTGRRR</sequence>
<feature type="region of interest" description="Disordered" evidence="1">
    <location>
        <begin position="34"/>
        <end position="69"/>
    </location>
</feature>
<gene>
    <name evidence="2" type="ORF">Vbra_23104</name>
</gene>
<dbReference type="EMBL" id="CDMY01000071">
    <property type="protein sequence ID" value="CEL92387.1"/>
    <property type="molecule type" value="Genomic_DNA"/>
</dbReference>
<feature type="compositionally biased region" description="Low complexity" evidence="1">
    <location>
        <begin position="190"/>
        <end position="200"/>
    </location>
</feature>
<reference evidence="2 3" key="1">
    <citation type="submission" date="2014-11" db="EMBL/GenBank/DDBJ databases">
        <authorList>
            <person name="Zhu J."/>
            <person name="Qi W."/>
            <person name="Song R."/>
        </authorList>
    </citation>
    <scope>NUCLEOTIDE SEQUENCE [LARGE SCALE GENOMIC DNA]</scope>
</reference>